<dbReference type="GO" id="GO:0005829">
    <property type="term" value="C:cytosol"/>
    <property type="evidence" value="ECO:0007669"/>
    <property type="project" value="TreeGrafter"/>
</dbReference>
<dbReference type="SUPFAM" id="SSF53328">
    <property type="entry name" value="Formyltransferase"/>
    <property type="match status" value="1"/>
</dbReference>
<dbReference type="CDD" id="cd08704">
    <property type="entry name" value="Met_tRNA_FMT_C"/>
    <property type="match status" value="1"/>
</dbReference>
<dbReference type="InterPro" id="IPR041711">
    <property type="entry name" value="Met-tRNA-FMT_N"/>
</dbReference>
<reference evidence="8" key="1">
    <citation type="submission" date="2020-08" db="EMBL/GenBank/DDBJ databases">
        <authorList>
            <person name="Liu C."/>
            <person name="Sun Q."/>
        </authorList>
    </citation>
    <scope>NUCLEOTIDE SEQUENCE</scope>
    <source>
        <strain evidence="8">BX16</strain>
    </source>
</reference>
<dbReference type="Proteomes" id="UP000644115">
    <property type="component" value="Unassembled WGS sequence"/>
</dbReference>
<keyword evidence="4 5" id="KW-0648">Protein biosynthesis</keyword>
<sequence length="307" mass="33505">MKIVYMGTPDFAVPSLEALVRAGHEVACVVTQPDAVRDRGKKIKYSPVKEKALELGIPVLQPVKVRKDAEFLQQMQQIAPDLIAVAAYGQILPKEILELPEYGCLNVHGSLLPRFRGAAPIQRAIIEGDEETGITIMYMEEGLDTGDMLAKAATPVGRKTGQELHDELAQMGAELLVDTLDHLGELPRVKQDDALSTYAPMISKKEGHLDFSQMPVRLERTIRAFDPWPGTFGYLGDKMMKFWRAEVPGIQTDAADGTVVAAGEAGIDIAACGGILRVTEIQMPGKKRIEVKEYLKGNSIEIGTVLG</sequence>
<dbReference type="InterPro" id="IPR036477">
    <property type="entry name" value="Formyl_transf_N_sf"/>
</dbReference>
<dbReference type="AlphaFoldDB" id="A0A923NDG4"/>
<accession>A0A923NDG4</accession>
<dbReference type="EC" id="2.1.2.9" evidence="2 5"/>
<dbReference type="NCBIfam" id="TIGR00460">
    <property type="entry name" value="fmt"/>
    <property type="match status" value="1"/>
</dbReference>
<dbReference type="InterPro" id="IPR005794">
    <property type="entry name" value="Fmt"/>
</dbReference>
<dbReference type="InterPro" id="IPR002376">
    <property type="entry name" value="Formyl_transf_N"/>
</dbReference>
<feature type="binding site" evidence="5">
    <location>
        <begin position="110"/>
        <end position="113"/>
    </location>
    <ligand>
        <name>(6S)-5,6,7,8-tetrahydrofolate</name>
        <dbReference type="ChEBI" id="CHEBI:57453"/>
    </ligand>
</feature>
<dbReference type="SUPFAM" id="SSF50486">
    <property type="entry name" value="FMT C-terminal domain-like"/>
    <property type="match status" value="1"/>
</dbReference>
<comment type="similarity">
    <text evidence="1 5">Belongs to the Fmt family.</text>
</comment>
<dbReference type="Gene3D" id="3.40.50.12230">
    <property type="match status" value="1"/>
</dbReference>
<comment type="caution">
    <text evidence="8">The sequence shown here is derived from an EMBL/GenBank/DDBJ whole genome shotgun (WGS) entry which is preliminary data.</text>
</comment>
<dbReference type="PANTHER" id="PTHR11138">
    <property type="entry name" value="METHIONYL-TRNA FORMYLTRANSFERASE"/>
    <property type="match status" value="1"/>
</dbReference>
<dbReference type="PANTHER" id="PTHR11138:SF5">
    <property type="entry name" value="METHIONYL-TRNA FORMYLTRANSFERASE, MITOCHONDRIAL"/>
    <property type="match status" value="1"/>
</dbReference>
<organism evidence="8 9">
    <name type="scientific">Lentihominibacter faecis</name>
    <dbReference type="NCBI Taxonomy" id="2764712"/>
    <lineage>
        <taxon>Bacteria</taxon>
        <taxon>Bacillati</taxon>
        <taxon>Bacillota</taxon>
        <taxon>Clostridia</taxon>
        <taxon>Peptostreptococcales</taxon>
        <taxon>Anaerovoracaceae</taxon>
        <taxon>Lentihominibacter</taxon>
    </lineage>
</organism>
<evidence type="ECO:0000259" key="6">
    <source>
        <dbReference type="Pfam" id="PF00551"/>
    </source>
</evidence>
<dbReference type="GO" id="GO:0004479">
    <property type="term" value="F:methionyl-tRNA formyltransferase activity"/>
    <property type="evidence" value="ECO:0007669"/>
    <property type="project" value="UniProtKB-UniRule"/>
</dbReference>
<dbReference type="CDD" id="cd08646">
    <property type="entry name" value="FMT_core_Met-tRNA-FMT_N"/>
    <property type="match status" value="1"/>
</dbReference>
<dbReference type="InterPro" id="IPR011034">
    <property type="entry name" value="Formyl_transferase-like_C_sf"/>
</dbReference>
<evidence type="ECO:0000256" key="3">
    <source>
        <dbReference type="ARBA" id="ARBA00022679"/>
    </source>
</evidence>
<dbReference type="RefSeq" id="WP_249287108.1">
    <property type="nucleotide sequence ID" value="NZ_JACRWC010000088.1"/>
</dbReference>
<feature type="domain" description="Formyl transferase N-terminal" evidence="6">
    <location>
        <begin position="1"/>
        <end position="179"/>
    </location>
</feature>
<dbReference type="Pfam" id="PF00551">
    <property type="entry name" value="Formyl_trans_N"/>
    <property type="match status" value="1"/>
</dbReference>
<keyword evidence="9" id="KW-1185">Reference proteome</keyword>
<comment type="catalytic activity">
    <reaction evidence="5">
        <text>L-methionyl-tRNA(fMet) + (6R)-10-formyltetrahydrofolate = N-formyl-L-methionyl-tRNA(fMet) + (6S)-5,6,7,8-tetrahydrofolate + H(+)</text>
        <dbReference type="Rhea" id="RHEA:24380"/>
        <dbReference type="Rhea" id="RHEA-COMP:9952"/>
        <dbReference type="Rhea" id="RHEA-COMP:9953"/>
        <dbReference type="ChEBI" id="CHEBI:15378"/>
        <dbReference type="ChEBI" id="CHEBI:57453"/>
        <dbReference type="ChEBI" id="CHEBI:78530"/>
        <dbReference type="ChEBI" id="CHEBI:78844"/>
        <dbReference type="ChEBI" id="CHEBI:195366"/>
        <dbReference type="EC" id="2.1.2.9"/>
    </reaction>
</comment>
<evidence type="ECO:0000313" key="9">
    <source>
        <dbReference type="Proteomes" id="UP000644115"/>
    </source>
</evidence>
<evidence type="ECO:0000256" key="2">
    <source>
        <dbReference type="ARBA" id="ARBA00012261"/>
    </source>
</evidence>
<protein>
    <recommendedName>
        <fullName evidence="2 5">Methionyl-tRNA formyltransferase</fullName>
        <ecNumber evidence="2 5">2.1.2.9</ecNumber>
    </recommendedName>
</protein>
<dbReference type="FunFam" id="3.40.50.12230:FF:000001">
    <property type="entry name" value="Methionyl-tRNA formyltransferase"/>
    <property type="match status" value="1"/>
</dbReference>
<feature type="domain" description="Formyl transferase C-terminal" evidence="7">
    <location>
        <begin position="202"/>
        <end position="298"/>
    </location>
</feature>
<gene>
    <name evidence="5" type="primary">fmt</name>
    <name evidence="8" type="ORF">H8876_06830</name>
</gene>
<name>A0A923NDG4_9FIRM</name>
<comment type="function">
    <text evidence="5">Attaches a formyl group to the free amino group of methionyl-tRNA(fMet). The formyl group appears to play a dual role in the initiator identity of N-formylmethionyl-tRNA by promoting its recognition by IF2 and preventing the misappropriation of this tRNA by the elongation apparatus.</text>
</comment>
<evidence type="ECO:0000259" key="7">
    <source>
        <dbReference type="Pfam" id="PF02911"/>
    </source>
</evidence>
<proteinExistence type="inferred from homology"/>
<evidence type="ECO:0000313" key="8">
    <source>
        <dbReference type="EMBL" id="MBC5999712.1"/>
    </source>
</evidence>
<dbReference type="InterPro" id="IPR044135">
    <property type="entry name" value="Met-tRNA-FMT_C"/>
</dbReference>
<dbReference type="Pfam" id="PF02911">
    <property type="entry name" value="Formyl_trans_C"/>
    <property type="match status" value="1"/>
</dbReference>
<dbReference type="InterPro" id="IPR005793">
    <property type="entry name" value="Formyl_trans_C"/>
</dbReference>
<evidence type="ECO:0000256" key="5">
    <source>
        <dbReference type="HAMAP-Rule" id="MF_00182"/>
    </source>
</evidence>
<dbReference type="HAMAP" id="MF_00182">
    <property type="entry name" value="Formyl_trans"/>
    <property type="match status" value="1"/>
</dbReference>
<evidence type="ECO:0000256" key="4">
    <source>
        <dbReference type="ARBA" id="ARBA00022917"/>
    </source>
</evidence>
<dbReference type="EMBL" id="JACRWC010000088">
    <property type="protein sequence ID" value="MBC5999712.1"/>
    <property type="molecule type" value="Genomic_DNA"/>
</dbReference>
<evidence type="ECO:0000256" key="1">
    <source>
        <dbReference type="ARBA" id="ARBA00010699"/>
    </source>
</evidence>
<dbReference type="InterPro" id="IPR001555">
    <property type="entry name" value="GART_AS"/>
</dbReference>
<keyword evidence="3 5" id="KW-0808">Transferase</keyword>
<dbReference type="PROSITE" id="PS00373">
    <property type="entry name" value="GART"/>
    <property type="match status" value="1"/>
</dbReference>